<dbReference type="STRING" id="1035707.SAMN05216552_101952"/>
<feature type="chain" id="PRO_5011700041" evidence="3">
    <location>
        <begin position="25"/>
        <end position="515"/>
    </location>
</feature>
<dbReference type="OrthoDB" id="9801799at2"/>
<dbReference type="SUPFAM" id="SSF53850">
    <property type="entry name" value="Periplasmic binding protein-like II"/>
    <property type="match status" value="1"/>
</dbReference>
<name>A0A1I7KSX8_9BURK</name>
<dbReference type="Gene3D" id="3.10.105.10">
    <property type="entry name" value="Dipeptide-binding Protein, Domain 3"/>
    <property type="match status" value="1"/>
</dbReference>
<organism evidence="5 6">
    <name type="scientific">Pseudoduganella namucuonensis</name>
    <dbReference type="NCBI Taxonomy" id="1035707"/>
    <lineage>
        <taxon>Bacteria</taxon>
        <taxon>Pseudomonadati</taxon>
        <taxon>Pseudomonadota</taxon>
        <taxon>Betaproteobacteria</taxon>
        <taxon>Burkholderiales</taxon>
        <taxon>Oxalobacteraceae</taxon>
        <taxon>Telluria group</taxon>
        <taxon>Pseudoduganella</taxon>
    </lineage>
</organism>
<reference evidence="6" key="1">
    <citation type="submission" date="2016-10" db="EMBL/GenBank/DDBJ databases">
        <authorList>
            <person name="Varghese N."/>
            <person name="Submissions S."/>
        </authorList>
    </citation>
    <scope>NUCLEOTIDE SEQUENCE [LARGE SCALE GENOMIC DNA]</scope>
    <source>
        <strain evidence="6">CGMCC 1.11014</strain>
    </source>
</reference>
<dbReference type="GO" id="GO:1904680">
    <property type="term" value="F:peptide transmembrane transporter activity"/>
    <property type="evidence" value="ECO:0007669"/>
    <property type="project" value="TreeGrafter"/>
</dbReference>
<dbReference type="EMBL" id="FPBO01000019">
    <property type="protein sequence ID" value="SFV00454.1"/>
    <property type="molecule type" value="Genomic_DNA"/>
</dbReference>
<accession>A0A1I7KSX8</accession>
<feature type="signal peptide" evidence="3">
    <location>
        <begin position="1"/>
        <end position="24"/>
    </location>
</feature>
<evidence type="ECO:0000313" key="5">
    <source>
        <dbReference type="EMBL" id="SFV00454.1"/>
    </source>
</evidence>
<evidence type="ECO:0000256" key="2">
    <source>
        <dbReference type="ARBA" id="ARBA00022729"/>
    </source>
</evidence>
<gene>
    <name evidence="5" type="ORF">SAMN05216552_101952</name>
</gene>
<dbReference type="PANTHER" id="PTHR30290">
    <property type="entry name" value="PERIPLASMIC BINDING COMPONENT OF ABC TRANSPORTER"/>
    <property type="match status" value="1"/>
</dbReference>
<dbReference type="PANTHER" id="PTHR30290:SF38">
    <property type="entry name" value="D,D-DIPEPTIDE-BINDING PERIPLASMIC PROTEIN DDPA-RELATED"/>
    <property type="match status" value="1"/>
</dbReference>
<dbReference type="Gene3D" id="3.90.76.10">
    <property type="entry name" value="Dipeptide-binding Protein, Domain 1"/>
    <property type="match status" value="1"/>
</dbReference>
<keyword evidence="6" id="KW-1185">Reference proteome</keyword>
<evidence type="ECO:0000259" key="4">
    <source>
        <dbReference type="Pfam" id="PF00496"/>
    </source>
</evidence>
<dbReference type="Pfam" id="PF00496">
    <property type="entry name" value="SBP_bac_5"/>
    <property type="match status" value="1"/>
</dbReference>
<dbReference type="GO" id="GO:0015833">
    <property type="term" value="P:peptide transport"/>
    <property type="evidence" value="ECO:0007669"/>
    <property type="project" value="TreeGrafter"/>
</dbReference>
<evidence type="ECO:0000256" key="1">
    <source>
        <dbReference type="ARBA" id="ARBA00005695"/>
    </source>
</evidence>
<dbReference type="AlphaFoldDB" id="A0A1I7KSX8"/>
<proteinExistence type="inferred from homology"/>
<dbReference type="RefSeq" id="WP_093557245.1">
    <property type="nucleotide sequence ID" value="NZ_FPBO01000019.1"/>
</dbReference>
<keyword evidence="2 3" id="KW-0732">Signal</keyword>
<dbReference type="InterPro" id="IPR030678">
    <property type="entry name" value="Peptide/Ni-bd"/>
</dbReference>
<dbReference type="GO" id="GO:0043190">
    <property type="term" value="C:ATP-binding cassette (ABC) transporter complex"/>
    <property type="evidence" value="ECO:0007669"/>
    <property type="project" value="InterPro"/>
</dbReference>
<dbReference type="GO" id="GO:0030288">
    <property type="term" value="C:outer membrane-bounded periplasmic space"/>
    <property type="evidence" value="ECO:0007669"/>
    <property type="project" value="UniProtKB-ARBA"/>
</dbReference>
<comment type="similarity">
    <text evidence="1">Belongs to the bacterial solute-binding protein 5 family.</text>
</comment>
<dbReference type="InterPro" id="IPR039424">
    <property type="entry name" value="SBP_5"/>
</dbReference>
<evidence type="ECO:0000313" key="6">
    <source>
        <dbReference type="Proteomes" id="UP000199391"/>
    </source>
</evidence>
<dbReference type="Gene3D" id="3.40.190.10">
    <property type="entry name" value="Periplasmic binding protein-like II"/>
    <property type="match status" value="1"/>
</dbReference>
<dbReference type="Proteomes" id="UP000199391">
    <property type="component" value="Unassembled WGS sequence"/>
</dbReference>
<dbReference type="InterPro" id="IPR000914">
    <property type="entry name" value="SBP_5_dom"/>
</dbReference>
<protein>
    <submittedName>
        <fullName evidence="5">Peptide/nickel transport system substrate-binding protein</fullName>
    </submittedName>
</protein>
<sequence length="515" mass="56116">MIKLTPVCVAMGMLATLAMPPGVAAELPEIRVAEAFDTPSSMPGHRSRNTTTDSITIHVAESLVALRNDLSVAPMLADSWKVSDDGKTYQFKLRGGVTFHNGAPMTSAEVVWSLNRMLDPKGESYCRNQYDGSKGAKVASVKATAPDAVTITLAQPNALFLQQLGNVQCPMAVLHPSSVDAQGKWVKPVGTGPYSFGEWRKGQYIQLRVYPGYAPRAEAPSGMAGAKKPMAHIRMVVIPDTSAQKAAFMSGQVDLIVADGENPPPKGPGWNVVVEQDMDANALLMQSKDPLLSKPEFRRAVALSLDMPALVKTLTNGNTVYNPSLVPVGTLNYTPAHAAGYAKNLEQAAKLLAASGYKGETIKIQTTKRYPDMYRLAVVAQNMLGKTGIKTEVEVLEWATQVTNFREGRFQMMAFTYSSRMDPAIMYGDVLGDKAVTPMSQWTNPEASRVLAGLKAEGDPAKRKAAFEDLHKRMIADVPMLHIYNSPVLIGVSKKLKGFEPWPYRRPRFFNVSKQ</sequence>
<feature type="domain" description="Solute-binding protein family 5" evidence="4">
    <location>
        <begin position="72"/>
        <end position="424"/>
    </location>
</feature>
<dbReference type="PIRSF" id="PIRSF002741">
    <property type="entry name" value="MppA"/>
    <property type="match status" value="1"/>
</dbReference>
<evidence type="ECO:0000256" key="3">
    <source>
        <dbReference type="SAM" id="SignalP"/>
    </source>
</evidence>